<dbReference type="InterPro" id="IPR007497">
    <property type="entry name" value="SIMPL/DUF541"/>
</dbReference>
<sequence length="144" mass="15948">MKKLLILLMVSVPLTCWAVDKPDDPQRAKLVVQGDALLQVAADQVRFSVGVISEDRDAGSALEKNSRAMRQVEKALIRVGLNKRGVQHRAVPVAAALVIPTAHRAARLASRDRRLQRAEQSQYQNRQVAADRCPDRSGPPGRRR</sequence>
<evidence type="ECO:0000313" key="3">
    <source>
        <dbReference type="EMBL" id="PNU21494.1"/>
    </source>
</evidence>
<dbReference type="AlphaFoldDB" id="A0A2K2HDY2"/>
<gene>
    <name evidence="3" type="ORF">C2E25_01120</name>
</gene>
<comment type="caution">
    <text evidence="3">The sequence shown here is derived from an EMBL/GenBank/DDBJ whole genome shotgun (WGS) entry which is preliminary data.</text>
</comment>
<keyword evidence="2" id="KW-0732">Signal</keyword>
<accession>A0A2K2HDY2</accession>
<evidence type="ECO:0008006" key="5">
    <source>
        <dbReference type="Google" id="ProtNLM"/>
    </source>
</evidence>
<feature type="region of interest" description="Disordered" evidence="1">
    <location>
        <begin position="109"/>
        <end position="144"/>
    </location>
</feature>
<dbReference type="Proteomes" id="UP000236340">
    <property type="component" value="Unassembled WGS sequence"/>
</dbReference>
<proteinExistence type="predicted"/>
<feature type="signal peptide" evidence="2">
    <location>
        <begin position="1"/>
        <end position="18"/>
    </location>
</feature>
<dbReference type="Pfam" id="PF04402">
    <property type="entry name" value="SIMPL"/>
    <property type="match status" value="1"/>
</dbReference>
<dbReference type="EMBL" id="PPFX01000002">
    <property type="protein sequence ID" value="PNU21494.1"/>
    <property type="molecule type" value="Genomic_DNA"/>
</dbReference>
<evidence type="ECO:0000256" key="2">
    <source>
        <dbReference type="SAM" id="SignalP"/>
    </source>
</evidence>
<organism evidence="3 4">
    <name type="scientific">Geothermobacter hydrogeniphilus</name>
    <dbReference type="NCBI Taxonomy" id="1969733"/>
    <lineage>
        <taxon>Bacteria</taxon>
        <taxon>Pseudomonadati</taxon>
        <taxon>Thermodesulfobacteriota</taxon>
        <taxon>Desulfuromonadia</taxon>
        <taxon>Desulfuromonadales</taxon>
        <taxon>Geothermobacteraceae</taxon>
        <taxon>Geothermobacter</taxon>
    </lineage>
</organism>
<protein>
    <recommendedName>
        <fullName evidence="5">LPP20 lipoprotein</fullName>
    </recommendedName>
</protein>
<evidence type="ECO:0000256" key="1">
    <source>
        <dbReference type="SAM" id="MobiDB-lite"/>
    </source>
</evidence>
<name>A0A2K2HDY2_9BACT</name>
<evidence type="ECO:0000313" key="4">
    <source>
        <dbReference type="Proteomes" id="UP000236340"/>
    </source>
</evidence>
<feature type="chain" id="PRO_5014406187" description="LPP20 lipoprotein" evidence="2">
    <location>
        <begin position="19"/>
        <end position="144"/>
    </location>
</feature>
<reference evidence="3 4" key="1">
    <citation type="journal article" date="2018" name="Genome Announc.">
        <title>Genome Sequence of Geothermobacter sp. HR-1 Iron Reducer from the Loihi Seamount.</title>
        <authorList>
            <person name="Smith H."/>
            <person name="Abuyen K."/>
            <person name="Tremblay J."/>
            <person name="Savalia P."/>
            <person name="Perez-Rodriguez I."/>
            <person name="Emerson D."/>
            <person name="Tully B."/>
            <person name="Amend J."/>
        </authorList>
    </citation>
    <scope>NUCLEOTIDE SEQUENCE [LARGE SCALE GENOMIC DNA]</scope>
    <source>
        <strain evidence="3 4">HR-1</strain>
    </source>
</reference>